<evidence type="ECO:0000313" key="1">
    <source>
        <dbReference type="EMBL" id="SDT88635.1"/>
    </source>
</evidence>
<proteinExistence type="predicted"/>
<accession>A0A1H2E0R6</accession>
<dbReference type="RefSeq" id="WP_014956004.1">
    <property type="nucleotide sequence ID" value="NZ_FNLL01000002.1"/>
</dbReference>
<gene>
    <name evidence="1" type="ORF">SAMN04487931_102386</name>
</gene>
<keyword evidence="2" id="KW-1185">Reference proteome</keyword>
<organism evidence="1 2">
    <name type="scientific">Desulfobacula phenolica</name>
    <dbReference type="NCBI Taxonomy" id="90732"/>
    <lineage>
        <taxon>Bacteria</taxon>
        <taxon>Pseudomonadati</taxon>
        <taxon>Thermodesulfobacteriota</taxon>
        <taxon>Desulfobacteria</taxon>
        <taxon>Desulfobacterales</taxon>
        <taxon>Desulfobacteraceae</taxon>
        <taxon>Desulfobacula</taxon>
    </lineage>
</organism>
<reference evidence="2" key="1">
    <citation type="submission" date="2016-10" db="EMBL/GenBank/DDBJ databases">
        <authorList>
            <person name="Varghese N."/>
            <person name="Submissions S."/>
        </authorList>
    </citation>
    <scope>NUCLEOTIDE SEQUENCE [LARGE SCALE GENOMIC DNA]</scope>
    <source>
        <strain evidence="2">DSM 3384</strain>
    </source>
</reference>
<dbReference type="AlphaFoldDB" id="A0A1H2E0R6"/>
<evidence type="ECO:0000313" key="2">
    <source>
        <dbReference type="Proteomes" id="UP000199608"/>
    </source>
</evidence>
<name>A0A1H2E0R6_9BACT</name>
<dbReference type="Proteomes" id="UP000199608">
    <property type="component" value="Unassembled WGS sequence"/>
</dbReference>
<dbReference type="EMBL" id="FNLL01000002">
    <property type="protein sequence ID" value="SDT88635.1"/>
    <property type="molecule type" value="Genomic_DNA"/>
</dbReference>
<sequence>MIVDRPESHFIFIFPKEHVHQRYNYINYRGKPLTNKEYLAHWGKWLVFGTKEEFDRLAQKMSPLVDSHDIPAVKYDREMIPAFELGECVMCVYCDERQRDEVWEILNSLGVEDKAWVYEKETMERWLPGGHLLEKWIKSHNLTEEQAQSVREGSKLRFKDMFGDENAIFKGVAQ</sequence>
<protein>
    <submittedName>
        <fullName evidence="1">Uncharacterized protein</fullName>
    </submittedName>
</protein>